<feature type="compositionally biased region" description="Basic and acidic residues" evidence="1">
    <location>
        <begin position="190"/>
        <end position="202"/>
    </location>
</feature>
<feature type="compositionally biased region" description="Basic and acidic residues" evidence="1">
    <location>
        <begin position="168"/>
        <end position="177"/>
    </location>
</feature>
<evidence type="ECO:0000256" key="1">
    <source>
        <dbReference type="SAM" id="MobiDB-lite"/>
    </source>
</evidence>
<organism evidence="3">
    <name type="scientific">Anopheles coluzzii</name>
    <name type="common">African malaria mosquito</name>
    <dbReference type="NCBI Taxonomy" id="1518534"/>
    <lineage>
        <taxon>Eukaryota</taxon>
        <taxon>Metazoa</taxon>
        <taxon>Ecdysozoa</taxon>
        <taxon>Arthropoda</taxon>
        <taxon>Hexapoda</taxon>
        <taxon>Insecta</taxon>
        <taxon>Pterygota</taxon>
        <taxon>Neoptera</taxon>
        <taxon>Endopterygota</taxon>
        <taxon>Diptera</taxon>
        <taxon>Nematocera</taxon>
        <taxon>Culicoidea</taxon>
        <taxon>Culicidae</taxon>
        <taxon>Anophelinae</taxon>
        <taxon>Anopheles</taxon>
    </lineage>
</organism>
<feature type="transmembrane region" description="Helical" evidence="2">
    <location>
        <begin position="290"/>
        <end position="315"/>
    </location>
</feature>
<sequence length="328" mass="37385">MSKLPYSNDERHYRNQLLCERLQQQQQQQHLHHYNRPRGTPEERDSANEDGVPPAIMQQRTTMARYPELVRRTQGRGRPRQDHPIYTLSHPGGDGIETDGDIDDTLSEFAGGWYTPRLRRSSRPSSMRASTMKKLNEWLDAYQQERGKGRSMTDLRLAGYGSSEEDENLRAPRDFLDAGKPNDLQQEGETLNKEPVETKPQESEPPEMQEVTAPQTPSKTSTNDAGYGWVGKLLSMLLHLAELLLPITLQMLTFLKNHTKTALLYLWGRFVQPFVADGSPARNDAMANKVVLLLVLPLIAVLGVAYGAICILYWWNRLLLIEPNRLQI</sequence>
<feature type="region of interest" description="Disordered" evidence="1">
    <location>
        <begin position="23"/>
        <end position="58"/>
    </location>
</feature>
<reference evidence="3" key="1">
    <citation type="submission" date="2022-08" db="UniProtKB">
        <authorList>
            <consortium name="EnsemblMetazoa"/>
        </authorList>
    </citation>
    <scope>IDENTIFICATION</scope>
</reference>
<name>A0A8W7PMQ5_ANOCL</name>
<dbReference type="EnsemblMetazoa" id="ACOM034576-RA">
    <property type="protein sequence ID" value="ACOM034576-PA.1"/>
    <property type="gene ID" value="ACOM034576"/>
</dbReference>
<evidence type="ECO:0000313" key="3">
    <source>
        <dbReference type="EnsemblMetazoa" id="ACOM034576-PA.1"/>
    </source>
</evidence>
<evidence type="ECO:0000256" key="2">
    <source>
        <dbReference type="SAM" id="Phobius"/>
    </source>
</evidence>
<dbReference type="Proteomes" id="UP000075882">
    <property type="component" value="Unassembled WGS sequence"/>
</dbReference>
<dbReference type="VEuPathDB" id="VectorBase:ACON2_042409"/>
<protein>
    <submittedName>
        <fullName evidence="3">Uncharacterized protein</fullName>
    </submittedName>
</protein>
<keyword evidence="2" id="KW-0812">Transmembrane</keyword>
<feature type="compositionally biased region" description="Polar residues" evidence="1">
    <location>
        <begin position="212"/>
        <end position="222"/>
    </location>
</feature>
<proteinExistence type="predicted"/>
<keyword evidence="2" id="KW-1133">Transmembrane helix</keyword>
<dbReference type="AlphaFoldDB" id="A0A8W7PMQ5"/>
<feature type="region of interest" description="Disordered" evidence="1">
    <location>
        <begin position="160"/>
        <end position="222"/>
    </location>
</feature>
<accession>A0A8W7PMQ5</accession>
<feature type="region of interest" description="Disordered" evidence="1">
    <location>
        <begin position="73"/>
        <end position="95"/>
    </location>
</feature>
<keyword evidence="2" id="KW-0472">Membrane</keyword>